<keyword evidence="3" id="KW-1185">Reference proteome</keyword>
<protein>
    <submittedName>
        <fullName evidence="2">Uncharacterized protein</fullName>
    </submittedName>
</protein>
<feature type="compositionally biased region" description="Basic residues" evidence="1">
    <location>
        <begin position="24"/>
        <end position="38"/>
    </location>
</feature>
<evidence type="ECO:0000313" key="3">
    <source>
        <dbReference type="Proteomes" id="UP001189122"/>
    </source>
</evidence>
<organism evidence="2">
    <name type="scientific">Spirodela intermedia</name>
    <name type="common">Intermediate duckweed</name>
    <dbReference type="NCBI Taxonomy" id="51605"/>
    <lineage>
        <taxon>Eukaryota</taxon>
        <taxon>Viridiplantae</taxon>
        <taxon>Streptophyta</taxon>
        <taxon>Embryophyta</taxon>
        <taxon>Tracheophyta</taxon>
        <taxon>Spermatophyta</taxon>
        <taxon>Magnoliopsida</taxon>
        <taxon>Liliopsida</taxon>
        <taxon>Araceae</taxon>
        <taxon>Lemnoideae</taxon>
        <taxon>Spirodela</taxon>
    </lineage>
</organism>
<name>A0A7I8J5E9_SPIIN</name>
<dbReference type="EMBL" id="CACRZD030000009">
    <property type="protein sequence ID" value="CAA6665456.1"/>
    <property type="molecule type" value="Genomic_DNA"/>
</dbReference>
<feature type="region of interest" description="Disordered" evidence="1">
    <location>
        <begin position="1"/>
        <end position="38"/>
    </location>
</feature>
<dbReference type="EMBL" id="LR743596">
    <property type="protein sequence ID" value="CAA2626133.1"/>
    <property type="molecule type" value="Genomic_DNA"/>
</dbReference>
<feature type="compositionally biased region" description="Polar residues" evidence="1">
    <location>
        <begin position="1"/>
        <end position="11"/>
    </location>
</feature>
<proteinExistence type="predicted"/>
<gene>
    <name evidence="2" type="ORF">SI7747_09011845</name>
</gene>
<dbReference type="Proteomes" id="UP001189122">
    <property type="component" value="Unassembled WGS sequence"/>
</dbReference>
<evidence type="ECO:0000256" key="1">
    <source>
        <dbReference type="SAM" id="MobiDB-lite"/>
    </source>
</evidence>
<accession>A0A7I8J5E9</accession>
<sequence length="38" mass="4217">MGGESGRQNVSRIPPHKWSATGRIARRRCKRAAVSHSD</sequence>
<evidence type="ECO:0000313" key="2">
    <source>
        <dbReference type="EMBL" id="CAA2626133.1"/>
    </source>
</evidence>
<reference evidence="2 3" key="1">
    <citation type="submission" date="2019-12" db="EMBL/GenBank/DDBJ databases">
        <authorList>
            <person name="Scholz U."/>
            <person name="Mascher M."/>
            <person name="Fiebig A."/>
        </authorList>
    </citation>
    <scope>NUCLEOTIDE SEQUENCE</scope>
</reference>
<dbReference type="AlphaFoldDB" id="A0A7I8J5E9"/>